<proteinExistence type="predicted"/>
<dbReference type="EMBL" id="VSRR010112573">
    <property type="protein sequence ID" value="MPC98082.1"/>
    <property type="molecule type" value="Genomic_DNA"/>
</dbReference>
<keyword evidence="2" id="KW-1185">Reference proteome</keyword>
<dbReference type="Proteomes" id="UP000324222">
    <property type="component" value="Unassembled WGS sequence"/>
</dbReference>
<reference evidence="1 2" key="1">
    <citation type="submission" date="2019-05" db="EMBL/GenBank/DDBJ databases">
        <title>Another draft genome of Portunus trituberculatus and its Hox gene families provides insights of decapod evolution.</title>
        <authorList>
            <person name="Jeong J.-H."/>
            <person name="Song I."/>
            <person name="Kim S."/>
            <person name="Choi T."/>
            <person name="Kim D."/>
            <person name="Ryu S."/>
            <person name="Kim W."/>
        </authorList>
    </citation>
    <scope>NUCLEOTIDE SEQUENCE [LARGE SCALE GENOMIC DNA]</scope>
    <source>
        <tissue evidence="1">Muscle</tissue>
    </source>
</reference>
<organism evidence="1 2">
    <name type="scientific">Portunus trituberculatus</name>
    <name type="common">Swimming crab</name>
    <name type="synonym">Neptunus trituberculatus</name>
    <dbReference type="NCBI Taxonomy" id="210409"/>
    <lineage>
        <taxon>Eukaryota</taxon>
        <taxon>Metazoa</taxon>
        <taxon>Ecdysozoa</taxon>
        <taxon>Arthropoda</taxon>
        <taxon>Crustacea</taxon>
        <taxon>Multicrustacea</taxon>
        <taxon>Malacostraca</taxon>
        <taxon>Eumalacostraca</taxon>
        <taxon>Eucarida</taxon>
        <taxon>Decapoda</taxon>
        <taxon>Pleocyemata</taxon>
        <taxon>Brachyura</taxon>
        <taxon>Eubrachyura</taxon>
        <taxon>Portunoidea</taxon>
        <taxon>Portunidae</taxon>
        <taxon>Portuninae</taxon>
        <taxon>Portunus</taxon>
    </lineage>
</organism>
<protein>
    <submittedName>
        <fullName evidence="1">Uncharacterized protein</fullName>
    </submittedName>
</protein>
<gene>
    <name evidence="1" type="ORF">E2C01_093432</name>
</gene>
<name>A0A5B7JPT1_PORTR</name>
<comment type="caution">
    <text evidence="1">The sequence shown here is derived from an EMBL/GenBank/DDBJ whole genome shotgun (WGS) entry which is preliminary data.</text>
</comment>
<evidence type="ECO:0000313" key="2">
    <source>
        <dbReference type="Proteomes" id="UP000324222"/>
    </source>
</evidence>
<evidence type="ECO:0000313" key="1">
    <source>
        <dbReference type="EMBL" id="MPC98082.1"/>
    </source>
</evidence>
<sequence>MVECSVHQRCER</sequence>
<accession>A0A5B7JPT1</accession>